<dbReference type="GO" id="GO:0045003">
    <property type="term" value="P:double-strand break repair via synthesis-dependent strand annealing"/>
    <property type="evidence" value="ECO:0007669"/>
    <property type="project" value="TreeGrafter"/>
</dbReference>
<accession>A0A6P8RRA0</accession>
<keyword evidence="9" id="KW-0539">Nucleus</keyword>
<keyword evidence="6" id="KW-0347">Helicase</keyword>
<evidence type="ECO:0000256" key="11">
    <source>
        <dbReference type="ARBA" id="ARBA00083245"/>
    </source>
</evidence>
<proteinExistence type="inferred from homology"/>
<dbReference type="GO" id="GO:0035825">
    <property type="term" value="P:homologous recombination"/>
    <property type="evidence" value="ECO:0007669"/>
    <property type="project" value="UniProtKB-ARBA"/>
</dbReference>
<evidence type="ECO:0000313" key="15">
    <source>
        <dbReference type="Proteomes" id="UP000515159"/>
    </source>
</evidence>
<dbReference type="InterPro" id="IPR011545">
    <property type="entry name" value="DEAD/DEAH_box_helicase_dom"/>
</dbReference>
<dbReference type="InterPro" id="IPR031879">
    <property type="entry name" value="FANCM-MHF-bd"/>
</dbReference>
<feature type="region of interest" description="Disordered" evidence="12">
    <location>
        <begin position="1556"/>
        <end position="1586"/>
    </location>
</feature>
<dbReference type="InterPro" id="IPR027417">
    <property type="entry name" value="P-loop_NTPase"/>
</dbReference>
<dbReference type="OrthoDB" id="6513042at2759"/>
<evidence type="ECO:0000259" key="13">
    <source>
        <dbReference type="PROSITE" id="PS51192"/>
    </source>
</evidence>
<evidence type="ECO:0000313" key="16">
    <source>
        <dbReference type="RefSeq" id="XP_033807506.1"/>
    </source>
</evidence>
<dbReference type="KEGG" id="gsh:117363593"/>
<evidence type="ECO:0000256" key="1">
    <source>
        <dbReference type="ARBA" id="ARBA00004123"/>
    </source>
</evidence>
<dbReference type="GO" id="GO:0009378">
    <property type="term" value="F:four-way junction helicase activity"/>
    <property type="evidence" value="ECO:0007669"/>
    <property type="project" value="TreeGrafter"/>
</dbReference>
<dbReference type="Pfam" id="PF02732">
    <property type="entry name" value="ERCC4"/>
    <property type="match status" value="1"/>
</dbReference>
<evidence type="ECO:0000256" key="6">
    <source>
        <dbReference type="ARBA" id="ARBA00022806"/>
    </source>
</evidence>
<keyword evidence="8" id="KW-0234">DNA repair</keyword>
<dbReference type="PANTHER" id="PTHR14025:SF20">
    <property type="entry name" value="FANCONI ANEMIA GROUP M PROTEIN"/>
    <property type="match status" value="1"/>
</dbReference>
<dbReference type="PROSITE" id="PS51194">
    <property type="entry name" value="HELICASE_CTER"/>
    <property type="match status" value="1"/>
</dbReference>
<comment type="function">
    <text evidence="10">DNA-dependent ATPase component of the Fanconi anemia (FA) core complex. Required for the normal activation of the FA pathway, leading to monoubiquitination of the FANCI-FANCD2 complex in response to DNA damage, cellular resistance to DNA cross-linking drugs, and prevention of chromosomal breakage. In complex with CENPS and CENPX, binds double-stranded DNA (dsDNA), fork-structured DNA (fsDNA) and Holliday junction substrates. Its ATP-dependent DNA branch migration activity can process branched DNA structures such as a movable replication fork. This activity is strongly stimulated in the presence of CENPS and CENPX. In complex with FAAP24, efficiently binds to single-strand DNA (ssDNA), splayed-arm DNA, and 3'-flap substrates. In vitro, on its own, strongly binds ssDNA oligomers and weakly fsDNA, but does not bind to dsDNA.</text>
</comment>
<dbReference type="CDD" id="cd18033">
    <property type="entry name" value="DEXDc_FANCM"/>
    <property type="match status" value="1"/>
</dbReference>
<keyword evidence="4" id="KW-0227">DNA damage</keyword>
<dbReference type="SUPFAM" id="SSF47781">
    <property type="entry name" value="RuvA domain 2-like"/>
    <property type="match status" value="1"/>
</dbReference>
<keyword evidence="7" id="KW-0067">ATP-binding</keyword>
<dbReference type="GO" id="GO:0016787">
    <property type="term" value="F:hydrolase activity"/>
    <property type="evidence" value="ECO:0007669"/>
    <property type="project" value="UniProtKB-KW"/>
</dbReference>
<dbReference type="InParanoid" id="A0A6P8RRA0"/>
<evidence type="ECO:0000256" key="5">
    <source>
        <dbReference type="ARBA" id="ARBA00022801"/>
    </source>
</evidence>
<dbReference type="Gene3D" id="3.40.50.10130">
    <property type="match status" value="1"/>
</dbReference>
<reference evidence="16" key="1">
    <citation type="submission" date="2025-08" db="UniProtKB">
        <authorList>
            <consortium name="RefSeq"/>
        </authorList>
    </citation>
    <scope>IDENTIFICATION</scope>
</reference>
<dbReference type="InterPro" id="IPR006166">
    <property type="entry name" value="ERCC4_domain"/>
</dbReference>
<keyword evidence="15" id="KW-1185">Reference proteome</keyword>
<dbReference type="InterPro" id="IPR047418">
    <property type="entry name" value="XPF_nuclease_FANCM"/>
</dbReference>
<evidence type="ECO:0000256" key="7">
    <source>
        <dbReference type="ARBA" id="ARBA00022840"/>
    </source>
</evidence>
<dbReference type="GO" id="GO:0036297">
    <property type="term" value="P:interstrand cross-link repair"/>
    <property type="evidence" value="ECO:0007669"/>
    <property type="project" value="TreeGrafter"/>
</dbReference>
<keyword evidence="3" id="KW-0547">Nucleotide-binding</keyword>
<feature type="region of interest" description="Disordered" evidence="12">
    <location>
        <begin position="1477"/>
        <end position="1506"/>
    </location>
</feature>
<dbReference type="Pfam" id="PF00270">
    <property type="entry name" value="DEAD"/>
    <property type="match status" value="1"/>
</dbReference>
<feature type="compositionally biased region" description="Polar residues" evidence="12">
    <location>
        <begin position="1"/>
        <end position="17"/>
    </location>
</feature>
<name>A0A6P8RRA0_GEOSA</name>
<protein>
    <recommendedName>
        <fullName evidence="11">ATP-dependent RNA helicase FANCM</fullName>
    </recommendedName>
</protein>
<dbReference type="SMART" id="SM00891">
    <property type="entry name" value="ERCC4"/>
    <property type="match status" value="1"/>
</dbReference>
<comment type="similarity">
    <text evidence="2">Belongs to the DEAD box helicase family. DEAH subfamily. FANCM sub-subfamily.</text>
</comment>
<dbReference type="RefSeq" id="XP_033807506.1">
    <property type="nucleotide sequence ID" value="XM_033951615.1"/>
</dbReference>
<evidence type="ECO:0000256" key="9">
    <source>
        <dbReference type="ARBA" id="ARBA00023242"/>
    </source>
</evidence>
<dbReference type="GO" id="GO:0043138">
    <property type="term" value="F:3'-5' DNA helicase activity"/>
    <property type="evidence" value="ECO:0007669"/>
    <property type="project" value="InterPro"/>
</dbReference>
<evidence type="ECO:0000256" key="4">
    <source>
        <dbReference type="ARBA" id="ARBA00022763"/>
    </source>
</evidence>
<dbReference type="GeneID" id="117363593"/>
<dbReference type="CDD" id="cd18801">
    <property type="entry name" value="SF2_C_FANCM_Hef"/>
    <property type="match status" value="1"/>
</dbReference>
<feature type="region of interest" description="Disordered" evidence="12">
    <location>
        <begin position="1314"/>
        <end position="1350"/>
    </location>
</feature>
<dbReference type="InterPro" id="IPR044749">
    <property type="entry name" value="FANCM_DEXDc"/>
</dbReference>
<evidence type="ECO:0000256" key="3">
    <source>
        <dbReference type="ARBA" id="ARBA00022741"/>
    </source>
</evidence>
<dbReference type="CDD" id="cd12091">
    <property type="entry name" value="FANCM_ID"/>
    <property type="match status" value="1"/>
</dbReference>
<feature type="domain" description="Helicase C-terminal" evidence="14">
    <location>
        <begin position="478"/>
        <end position="648"/>
    </location>
</feature>
<dbReference type="FunFam" id="3.40.50.300:FF:000861">
    <property type="entry name" value="Fanconi anemia, complementation group M"/>
    <property type="match status" value="1"/>
</dbReference>
<evidence type="ECO:0000256" key="8">
    <source>
        <dbReference type="ARBA" id="ARBA00023204"/>
    </source>
</evidence>
<evidence type="ECO:0000256" key="2">
    <source>
        <dbReference type="ARBA" id="ARBA00009889"/>
    </source>
</evidence>
<dbReference type="SUPFAM" id="SSF52540">
    <property type="entry name" value="P-loop containing nucleoside triphosphate hydrolases"/>
    <property type="match status" value="1"/>
</dbReference>
<feature type="compositionally biased region" description="Polar residues" evidence="12">
    <location>
        <begin position="1317"/>
        <end position="1334"/>
    </location>
</feature>
<dbReference type="PROSITE" id="PS51192">
    <property type="entry name" value="HELICASE_ATP_BIND_1"/>
    <property type="match status" value="1"/>
</dbReference>
<dbReference type="Gene3D" id="3.40.50.300">
    <property type="entry name" value="P-loop containing nucleotide triphosphate hydrolases"/>
    <property type="match status" value="2"/>
</dbReference>
<dbReference type="Pfam" id="PF00271">
    <property type="entry name" value="Helicase_C"/>
    <property type="match status" value="1"/>
</dbReference>
<dbReference type="InterPro" id="IPR014001">
    <property type="entry name" value="Helicase_ATP-bd"/>
</dbReference>
<sequence length="2088" mass="236121">MNGKQKTLFQAWGSSVGTRVPPNRVAHQKARVGAPNLGVRRPAGSSLSVASGSGDGRGSGARDPEEDDDDEVLLVAVYEAEKRLNSSSAPEEPRSVAEPSSFPSLPGFDLAAGDLWIYPTNYPVRDYQFRIAEMALLNNTLVCLPTGLGKTFIAAVLMYNFYRWYPSGKIVFMAPTKPLVAQQIEACYKVMGIPQEHMAEMTGSTQALNRKEIWNNRRVFFLTPQVMVNDLSRGACPAAEIKCLVIDEAHKALGNHAYCQVVRELSNYTSQFRILALSATPGSDTKAVQQVVSNLLIAWIELRSENSPDIQSFSHERLLKKFVVPLGDELVAFQNAYLKVLEAFAVHLIQHNVLSRRDIPNLTKYQIILERDQFRKNPPIHIKGAQQGMVEGVFAVCISLYHGYELLMQMGTRSLFIYLRAIMDGSKGMTRLKNELSRNAEFIDLYQQLESMFTNASAAVAGHEHAKPFIYSHPKLKKLEEVVVEHFKSWERCEGKRISDENQVDTRVMIFSSFRDSVQEIAEMLNRNQPFVRVMTFVGQATGKNMKGFTQKEQLEVIKRFRDGGYNTLVSTCVGEEGLDIGEVDLIICFDAQKSPIRLVQRMGRTGRKRQGSIAVILTEGREERTYNQSQSNKKSIYKAILSNNKIRLHPHSPRMVPDGLNPKVHKMYITQKIFEPKDNSRQNPKDRRLSTVCNKSSLFHNGPANSDLKEHWALTSEEFEVWDRLYRIQDDDGIKNVKLPQVHFESIRDMEEIDESCSENIHELSLSEWKVWQNRPFPTHMVDHSDRCNNFISIMEKIELMRHEEGTCRYDLELMSYLHKDDIIRTKVLHTKWISSMTENKPAQKLPLLSKVLTDNSKKPNLAISFFNPDKEFISLFKESSYKGTNRSSAFNMRAPNLMEQYSSSQRNEGMCDVGTYPSMDCSAHSDTTNLPHEMVNTPLNEEVFTEQCYGESNVPCDISNKGDDIFREHCDTFTNHREALINKFRNQPFGRIDADSGYSSFTDETPSMSPSMFYPSETEHNCCMFAAKFIHNNFSAKAVLTNVKRFLSQSPPPLDILCDLEKTQKEPKDKVLCCSPLDRRSFLTRTKTQDTVLTGHTGSALFMAPEESVTLNAPNKLSLSTSSSSQINDILKDDVKVTFDSIWDKMFDCDSEEDVGPEHEMSATVDHAQKRTISDKSWAEHENVDDGEDHTKYSMGYQNDSMDLFEDEIFFEANHGSSSCSNEHATLPSLHDSAPTIKPTDSSKIFDSCIYNECNSKGNLDKLMHPENTTGHLPDFLEKSADNINYSQELFSVNFDLGFCIQDSDDDLVQEGAGINQNNNKKASDMQNSLANGGSARDEEHVSGTNLSSPAVPCWRNGSLIVENRCSPVISPSENSRHEIMSEKHISLFSPLQLPAKKVCDSPNGGVSTALISTPICKKDINGRFSNRTPPDVVYKLQQGMSLTPTSKRKVGSQAVKSILLNKAFANCIDFTNKTKPNKEENFQPQCNSPVKAESSNESEDELVFQRRKKKGNVLKSPEITESDCDFDSPIQAVKKRKHPLNTLAARQFLDEEAELSSEGAEDVSSDESGDSSNEENASDLEFLDDNTQLSQDLNDSEMYGIYQKSVQHVTTGNQFKMVHKENDMNIFSQIPEQDESYMEDSFCVQEEEEDNDYQRREESSEEEILVNFDLLNQDSFIGGKKQYCTRRRLKQTKSTRYDDMPAKRKKGSRIIVLHDSSEEETDVIAKTEDAAMNSFQTISDRPCEKEAYFQNSLSIHSRAPIVNRKEPIHMVMKDRYQAQHNLKHSVSEMLDVKPENRAKVVNANIKKYKKIQSTSKMEDCARNLSADSSACFSNLSEQTFVQTGSKVCLKEKQLPLCILVNTREVSSGPEVISLLKTKHAVKVEVCSLGDCDYIVSNRLAVERRSQLEFANSTNRNKLTERIQHLQSMFERICVVVEKDKVKAGDTSRIFHRTKYYDSMLSSMISAGIRILFSSGQEDTASLLKELALTEHRKNAGILVPTEVTGHKREVLQFYLSIPHVSYVTALTLCHHFDSIKQMTNSSVNEISTRAQVSHKKAEEIYSYVHYVLESQILAGSVNIKEKQDR</sequence>
<dbReference type="FunFam" id="1.20.1320.20:FF:000001">
    <property type="entry name" value="Fanconi anemia, complementation group M"/>
    <property type="match status" value="1"/>
</dbReference>
<keyword evidence="5" id="KW-0378">Hydrolase</keyword>
<gene>
    <name evidence="16" type="primary">FANCM</name>
</gene>
<feature type="domain" description="Helicase ATP-binding" evidence="13">
    <location>
        <begin position="131"/>
        <end position="299"/>
    </location>
</feature>
<dbReference type="Gene3D" id="1.10.150.20">
    <property type="entry name" value="5' to 3' exonuclease, C-terminal subdomain"/>
    <property type="match status" value="1"/>
</dbReference>
<dbReference type="GO" id="GO:0005524">
    <property type="term" value="F:ATP binding"/>
    <property type="evidence" value="ECO:0007669"/>
    <property type="project" value="UniProtKB-KW"/>
</dbReference>
<evidence type="ECO:0000256" key="10">
    <source>
        <dbReference type="ARBA" id="ARBA00058282"/>
    </source>
</evidence>
<comment type="subcellular location">
    <subcellularLocation>
        <location evidence="1">Nucleus</location>
    </subcellularLocation>
</comment>
<dbReference type="InterPro" id="IPR039686">
    <property type="entry name" value="FANCM/Mph1-like_ID"/>
</dbReference>
<dbReference type="InterPro" id="IPR010994">
    <property type="entry name" value="RuvA_2-like"/>
</dbReference>
<dbReference type="PANTHER" id="PTHR14025">
    <property type="entry name" value="FANCONI ANEMIA GROUP M FANCM FAMILY MEMBER"/>
    <property type="match status" value="1"/>
</dbReference>
<dbReference type="SUPFAM" id="SSF52980">
    <property type="entry name" value="Restriction endonuclease-like"/>
    <property type="match status" value="1"/>
</dbReference>
<dbReference type="InterPro" id="IPR001650">
    <property type="entry name" value="Helicase_C-like"/>
</dbReference>
<dbReference type="Pfam" id="PF16783">
    <property type="entry name" value="FANCM-MHF_bd"/>
    <property type="match status" value="1"/>
</dbReference>
<feature type="region of interest" description="Disordered" evidence="12">
    <location>
        <begin position="1"/>
        <end position="68"/>
    </location>
</feature>
<dbReference type="Gene3D" id="1.20.1320.20">
    <property type="entry name" value="hef helicase domain"/>
    <property type="match status" value="1"/>
</dbReference>
<dbReference type="InterPro" id="IPR011335">
    <property type="entry name" value="Restrct_endonuc-II-like"/>
</dbReference>
<dbReference type="FunCoup" id="A0A6P8RRA0">
    <property type="interactions" value="2773"/>
</dbReference>
<dbReference type="SMART" id="SM00487">
    <property type="entry name" value="DEXDc"/>
    <property type="match status" value="1"/>
</dbReference>
<dbReference type="Proteomes" id="UP000515159">
    <property type="component" value="Chromosome 7"/>
</dbReference>
<dbReference type="GO" id="GO:0000400">
    <property type="term" value="F:four-way junction DNA binding"/>
    <property type="evidence" value="ECO:0007669"/>
    <property type="project" value="TreeGrafter"/>
</dbReference>
<dbReference type="SMART" id="SM00490">
    <property type="entry name" value="HELICc"/>
    <property type="match status" value="1"/>
</dbReference>
<organism evidence="15 16">
    <name type="scientific">Geotrypetes seraphini</name>
    <name type="common">Gaboon caecilian</name>
    <name type="synonym">Caecilia seraphini</name>
    <dbReference type="NCBI Taxonomy" id="260995"/>
    <lineage>
        <taxon>Eukaryota</taxon>
        <taxon>Metazoa</taxon>
        <taxon>Chordata</taxon>
        <taxon>Craniata</taxon>
        <taxon>Vertebrata</taxon>
        <taxon>Euteleostomi</taxon>
        <taxon>Amphibia</taxon>
        <taxon>Gymnophiona</taxon>
        <taxon>Geotrypetes</taxon>
    </lineage>
</organism>
<evidence type="ECO:0000259" key="14">
    <source>
        <dbReference type="PROSITE" id="PS51194"/>
    </source>
</evidence>
<evidence type="ECO:0000256" key="12">
    <source>
        <dbReference type="SAM" id="MobiDB-lite"/>
    </source>
</evidence>
<dbReference type="CDD" id="cd20077">
    <property type="entry name" value="XPF_nuclease_FANCM"/>
    <property type="match status" value="1"/>
</dbReference>
<dbReference type="GO" id="GO:0005634">
    <property type="term" value="C:nucleus"/>
    <property type="evidence" value="ECO:0007669"/>
    <property type="project" value="UniProtKB-SubCell"/>
</dbReference>
<dbReference type="CTD" id="57697"/>
<dbReference type="GO" id="GO:0004518">
    <property type="term" value="F:nuclease activity"/>
    <property type="evidence" value="ECO:0007669"/>
    <property type="project" value="InterPro"/>
</dbReference>